<feature type="transmembrane region" description="Helical" evidence="8">
    <location>
        <begin position="55"/>
        <end position="77"/>
    </location>
</feature>
<dbReference type="PRINTS" id="PR00174">
    <property type="entry name" value="LACYSMPORT"/>
</dbReference>
<feature type="transmembrane region" description="Helical" evidence="8">
    <location>
        <begin position="370"/>
        <end position="397"/>
    </location>
</feature>
<evidence type="ECO:0000256" key="7">
    <source>
        <dbReference type="ARBA" id="ARBA00023136"/>
    </source>
</evidence>
<dbReference type="GO" id="GO:0005886">
    <property type="term" value="C:plasma membrane"/>
    <property type="evidence" value="ECO:0007669"/>
    <property type="project" value="UniProtKB-SubCell"/>
</dbReference>
<organism evidence="10 11">
    <name type="scientific">Cellulomonas pakistanensis</name>
    <dbReference type="NCBI Taxonomy" id="992287"/>
    <lineage>
        <taxon>Bacteria</taxon>
        <taxon>Bacillati</taxon>
        <taxon>Actinomycetota</taxon>
        <taxon>Actinomycetes</taxon>
        <taxon>Micrococcales</taxon>
        <taxon>Cellulomonadaceae</taxon>
        <taxon>Cellulomonas</taxon>
    </lineage>
</organism>
<comment type="caution">
    <text evidence="10">The sequence shown here is derived from an EMBL/GenBank/DDBJ whole genome shotgun (WGS) entry which is preliminary data.</text>
</comment>
<feature type="transmembrane region" description="Helical" evidence="8">
    <location>
        <begin position="403"/>
        <end position="421"/>
    </location>
</feature>
<keyword evidence="2" id="KW-0813">Transport</keyword>
<feature type="domain" description="Major facilitator superfamily (MFS) profile" evidence="9">
    <location>
        <begin position="22"/>
        <end position="425"/>
    </location>
</feature>
<feature type="transmembrane region" description="Helical" evidence="8">
    <location>
        <begin position="281"/>
        <end position="304"/>
    </location>
</feature>
<dbReference type="InterPro" id="IPR036259">
    <property type="entry name" value="MFS_trans_sf"/>
</dbReference>
<evidence type="ECO:0000256" key="6">
    <source>
        <dbReference type="ARBA" id="ARBA00022989"/>
    </source>
</evidence>
<gene>
    <name evidence="10" type="primary">lacY</name>
    <name evidence="10" type="ORF">Cpa01nite_31790</name>
</gene>
<comment type="subcellular location">
    <subcellularLocation>
        <location evidence="1">Cell inner membrane</location>
        <topology evidence="1">Multi-pass membrane protein</topology>
    </subcellularLocation>
</comment>
<dbReference type="Pfam" id="PF01306">
    <property type="entry name" value="LacY_symp"/>
    <property type="match status" value="1"/>
</dbReference>
<evidence type="ECO:0000256" key="1">
    <source>
        <dbReference type="ARBA" id="ARBA00004429"/>
    </source>
</evidence>
<proteinExistence type="predicted"/>
<keyword evidence="7 8" id="KW-0472">Membrane</keyword>
<evidence type="ECO:0000259" key="9">
    <source>
        <dbReference type="PROSITE" id="PS50850"/>
    </source>
</evidence>
<accession>A0A919PCR8</accession>
<dbReference type="InterPro" id="IPR020846">
    <property type="entry name" value="MFS_dom"/>
</dbReference>
<keyword evidence="5 8" id="KW-0812">Transmembrane</keyword>
<evidence type="ECO:0000256" key="8">
    <source>
        <dbReference type="SAM" id="Phobius"/>
    </source>
</evidence>
<evidence type="ECO:0000256" key="4">
    <source>
        <dbReference type="ARBA" id="ARBA00022519"/>
    </source>
</evidence>
<dbReference type="NCBIfam" id="NF007077">
    <property type="entry name" value="PRK09528.1"/>
    <property type="match status" value="1"/>
</dbReference>
<feature type="transmembrane region" description="Helical" evidence="8">
    <location>
        <begin position="313"/>
        <end position="331"/>
    </location>
</feature>
<name>A0A919PCR8_9CELL</name>
<reference evidence="10" key="1">
    <citation type="submission" date="2021-01" db="EMBL/GenBank/DDBJ databases">
        <title>Whole genome shotgun sequence of Cellulomonas pakistanensis NBRC 110800.</title>
        <authorList>
            <person name="Komaki H."/>
            <person name="Tamura T."/>
        </authorList>
    </citation>
    <scope>NUCLEOTIDE SEQUENCE</scope>
    <source>
        <strain evidence="10">NBRC 110800</strain>
    </source>
</reference>
<dbReference type="PANTHER" id="PTHR23522:SF10">
    <property type="entry name" value="3-PHENYLPROPIONIC ACID TRANSPORTER-RELATED"/>
    <property type="match status" value="1"/>
</dbReference>
<feature type="transmembrane region" description="Helical" evidence="8">
    <location>
        <begin position="244"/>
        <end position="261"/>
    </location>
</feature>
<dbReference type="SUPFAM" id="SSF103473">
    <property type="entry name" value="MFS general substrate transporter"/>
    <property type="match status" value="1"/>
</dbReference>
<keyword evidence="3" id="KW-1003">Cell membrane</keyword>
<dbReference type="RefSeq" id="WP_203669819.1">
    <property type="nucleotide sequence ID" value="NZ_BONO01000029.1"/>
</dbReference>
<dbReference type="GO" id="GO:0015528">
    <property type="term" value="F:lactose:proton symporter activity"/>
    <property type="evidence" value="ECO:0007669"/>
    <property type="project" value="TreeGrafter"/>
</dbReference>
<evidence type="ECO:0000256" key="3">
    <source>
        <dbReference type="ARBA" id="ARBA00022475"/>
    </source>
</evidence>
<keyword evidence="6 8" id="KW-1133">Transmembrane helix</keyword>
<dbReference type="NCBIfam" id="TIGR00882">
    <property type="entry name" value="2A0105"/>
    <property type="match status" value="1"/>
</dbReference>
<feature type="transmembrane region" description="Helical" evidence="8">
    <location>
        <begin position="159"/>
        <end position="177"/>
    </location>
</feature>
<evidence type="ECO:0000256" key="5">
    <source>
        <dbReference type="ARBA" id="ARBA00022692"/>
    </source>
</evidence>
<dbReference type="InterPro" id="IPR000576">
    <property type="entry name" value="LacY/RafB_perm_fam"/>
</dbReference>
<evidence type="ECO:0000256" key="2">
    <source>
        <dbReference type="ARBA" id="ARBA00022448"/>
    </source>
</evidence>
<dbReference type="Gene3D" id="1.20.1250.20">
    <property type="entry name" value="MFS general substrate transporter like domains"/>
    <property type="match status" value="2"/>
</dbReference>
<feature type="transmembrane region" description="Helical" evidence="8">
    <location>
        <begin position="183"/>
        <end position="201"/>
    </location>
</feature>
<protein>
    <submittedName>
        <fullName evidence="10">MFS transporter</fullName>
    </submittedName>
</protein>
<sequence length="447" mass="47810">MSTSTTPAAEERPSALESLKRGVFWNYGGLFFFYFAIWQLAFTFLPLWLAREGMGTGAIGVVSTVSAITALVLQPIYGFLQDRLGFKKYLFAFVVLCAAFMGPFFVFVFQPLIGVNEYLAAVVGGIFLSLCLNSGVGVVEAFSERASRANGYEYGHARLFGSLAGGTAALVGGFIWAANPDSIWWAGSVSAIVLGTLLFVARVPKGDEQARATGAAAGAGADAGAGGTKVSKETVLALLRDRNFVGFVVLMFGTAALYDVFDQQFPNYFATFVTSGDPEVLFSRVVAVQIFAEAAFMVAAPFIINRIGARKGLMVFAAILLVRVLGSAFFTHEYLLIAWRLLAAIEMPFLLVSVMKYITRMFDVRISATAYMLGFNFAKQIGIAIFASVFGASYAAIGFANSYLVMAAVITVVTVVAWFLMADDRARVAPGETGDGAPDDARVTASA</sequence>
<feature type="transmembrane region" description="Helical" evidence="8">
    <location>
        <begin position="337"/>
        <end position="358"/>
    </location>
</feature>
<dbReference type="EMBL" id="BONO01000029">
    <property type="protein sequence ID" value="GIG37798.1"/>
    <property type="molecule type" value="Genomic_DNA"/>
</dbReference>
<evidence type="ECO:0000313" key="11">
    <source>
        <dbReference type="Proteomes" id="UP000642125"/>
    </source>
</evidence>
<evidence type="ECO:0000313" key="10">
    <source>
        <dbReference type="EMBL" id="GIG37798.1"/>
    </source>
</evidence>
<keyword evidence="11" id="KW-1185">Reference proteome</keyword>
<dbReference type="PANTHER" id="PTHR23522">
    <property type="entry name" value="BLL5896 PROTEIN"/>
    <property type="match status" value="1"/>
</dbReference>
<dbReference type="GO" id="GO:0030395">
    <property type="term" value="F:lactose binding"/>
    <property type="evidence" value="ECO:0007669"/>
    <property type="project" value="TreeGrafter"/>
</dbReference>
<feature type="transmembrane region" description="Helical" evidence="8">
    <location>
        <begin position="118"/>
        <end position="139"/>
    </location>
</feature>
<feature type="transmembrane region" description="Helical" evidence="8">
    <location>
        <begin position="89"/>
        <end position="112"/>
    </location>
</feature>
<dbReference type="Proteomes" id="UP000642125">
    <property type="component" value="Unassembled WGS sequence"/>
</dbReference>
<feature type="transmembrane region" description="Helical" evidence="8">
    <location>
        <begin position="24"/>
        <end position="49"/>
    </location>
</feature>
<dbReference type="AlphaFoldDB" id="A0A919PCR8"/>
<keyword evidence="4" id="KW-0997">Cell inner membrane</keyword>
<dbReference type="PROSITE" id="PS50850">
    <property type="entry name" value="MFS"/>
    <property type="match status" value="1"/>
</dbReference>